<name>S2J085_MUCC1</name>
<dbReference type="InParanoid" id="S2J085"/>
<evidence type="ECO:0000313" key="2">
    <source>
        <dbReference type="Proteomes" id="UP000014254"/>
    </source>
</evidence>
<dbReference type="AlphaFoldDB" id="S2J085"/>
<gene>
    <name evidence="1" type="ORF">HMPREF1544_09830</name>
</gene>
<organism evidence="1 2">
    <name type="scientific">Mucor circinelloides f. circinelloides (strain 1006PhL)</name>
    <name type="common">Mucormycosis agent</name>
    <name type="synonym">Calyptromyces circinelloides</name>
    <dbReference type="NCBI Taxonomy" id="1220926"/>
    <lineage>
        <taxon>Eukaryota</taxon>
        <taxon>Fungi</taxon>
        <taxon>Fungi incertae sedis</taxon>
        <taxon>Mucoromycota</taxon>
        <taxon>Mucoromycotina</taxon>
        <taxon>Mucoromycetes</taxon>
        <taxon>Mucorales</taxon>
        <taxon>Mucorineae</taxon>
        <taxon>Mucoraceae</taxon>
        <taxon>Mucor</taxon>
    </lineage>
</organism>
<accession>S2J085</accession>
<reference evidence="2" key="1">
    <citation type="submission" date="2013-05" db="EMBL/GenBank/DDBJ databases">
        <title>The Genome sequence of Mucor circinelloides f. circinelloides 1006PhL.</title>
        <authorList>
            <consortium name="The Broad Institute Genomics Platform"/>
            <person name="Cuomo C."/>
            <person name="Earl A."/>
            <person name="Findley K."/>
            <person name="Lee S.C."/>
            <person name="Walker B."/>
            <person name="Young S."/>
            <person name="Zeng Q."/>
            <person name="Gargeya S."/>
            <person name="Fitzgerald M."/>
            <person name="Haas B."/>
            <person name="Abouelleil A."/>
            <person name="Allen A.W."/>
            <person name="Alvarado L."/>
            <person name="Arachchi H.M."/>
            <person name="Berlin A.M."/>
            <person name="Chapman S.B."/>
            <person name="Gainer-Dewar J."/>
            <person name="Goldberg J."/>
            <person name="Griggs A."/>
            <person name="Gujja S."/>
            <person name="Hansen M."/>
            <person name="Howarth C."/>
            <person name="Imamovic A."/>
            <person name="Ireland A."/>
            <person name="Larimer J."/>
            <person name="McCowan C."/>
            <person name="Murphy C."/>
            <person name="Pearson M."/>
            <person name="Poon T.W."/>
            <person name="Priest M."/>
            <person name="Roberts A."/>
            <person name="Saif S."/>
            <person name="Shea T."/>
            <person name="Sisk P."/>
            <person name="Sykes S."/>
            <person name="Wortman J."/>
            <person name="Nusbaum C."/>
            <person name="Birren B."/>
        </authorList>
    </citation>
    <scope>NUCLEOTIDE SEQUENCE [LARGE SCALE GENOMIC DNA]</scope>
    <source>
        <strain evidence="2">1006PhL</strain>
    </source>
</reference>
<dbReference type="OMA" id="QTDYNSK"/>
<dbReference type="EMBL" id="KE124071">
    <property type="protein sequence ID" value="EPB83446.1"/>
    <property type="molecule type" value="Genomic_DNA"/>
</dbReference>
<dbReference type="VEuPathDB" id="FungiDB:HMPREF1544_09830"/>
<dbReference type="OrthoDB" id="2250452at2759"/>
<evidence type="ECO:0000313" key="1">
    <source>
        <dbReference type="EMBL" id="EPB83446.1"/>
    </source>
</evidence>
<protein>
    <submittedName>
        <fullName evidence="1">Uncharacterized protein</fullName>
    </submittedName>
</protein>
<dbReference type="Proteomes" id="UP000014254">
    <property type="component" value="Unassembled WGS sequence"/>
</dbReference>
<proteinExistence type="predicted"/>
<keyword evidence="2" id="KW-1185">Reference proteome</keyword>
<sequence length="181" mass="20305">MVFASLKNKIISFAGSVINQVLRATVSFSIAPAQKILPSAGFKAYGYLEDVYHPRFQLAKDEGYRVMEKFGKIPVQTDYNSKVQFSSTAEAKAAMAADLLEACCSPLPGKFYSPQMYHNMSPYQQELTSRCADEESFEFVDYPDDGVVLANQRAPEANINLKKKKDHLKSLKSKLVRFSKK</sequence>